<evidence type="ECO:0000313" key="2">
    <source>
        <dbReference type="EMBL" id="KAH8009561.1"/>
    </source>
</evidence>
<feature type="compositionally biased region" description="Basic and acidic residues" evidence="1">
    <location>
        <begin position="117"/>
        <end position="141"/>
    </location>
</feature>
<evidence type="ECO:0000313" key="3">
    <source>
        <dbReference type="Proteomes" id="UP000821866"/>
    </source>
</evidence>
<name>A0A9J6D667_RHIMP</name>
<keyword evidence="3" id="KW-1185">Reference proteome</keyword>
<dbReference type="AlphaFoldDB" id="A0A9J6D667"/>
<dbReference type="Proteomes" id="UP000821866">
    <property type="component" value="Chromosome 9"/>
</dbReference>
<feature type="compositionally biased region" description="Polar residues" evidence="1">
    <location>
        <begin position="27"/>
        <end position="37"/>
    </location>
</feature>
<protein>
    <submittedName>
        <fullName evidence="2">Uncharacterized protein</fullName>
    </submittedName>
</protein>
<reference evidence="2" key="2">
    <citation type="submission" date="2021-09" db="EMBL/GenBank/DDBJ databases">
        <authorList>
            <person name="Jia N."/>
            <person name="Wang J."/>
            <person name="Shi W."/>
            <person name="Du L."/>
            <person name="Sun Y."/>
            <person name="Zhan W."/>
            <person name="Jiang J."/>
            <person name="Wang Q."/>
            <person name="Zhang B."/>
            <person name="Ji P."/>
            <person name="Sakyi L.B."/>
            <person name="Cui X."/>
            <person name="Yuan T."/>
            <person name="Jiang B."/>
            <person name="Yang W."/>
            <person name="Lam T.T.-Y."/>
            <person name="Chang Q."/>
            <person name="Ding S."/>
            <person name="Wang X."/>
            <person name="Zhu J."/>
            <person name="Ruan X."/>
            <person name="Zhao L."/>
            <person name="Wei J."/>
            <person name="Que T."/>
            <person name="Du C."/>
            <person name="Cheng J."/>
            <person name="Dai P."/>
            <person name="Han X."/>
            <person name="Huang E."/>
            <person name="Gao Y."/>
            <person name="Liu J."/>
            <person name="Shao H."/>
            <person name="Ye R."/>
            <person name="Li L."/>
            <person name="Wei W."/>
            <person name="Wang X."/>
            <person name="Wang C."/>
            <person name="Huo Q."/>
            <person name="Li W."/>
            <person name="Guo W."/>
            <person name="Chen H."/>
            <person name="Chen S."/>
            <person name="Zhou L."/>
            <person name="Zhou L."/>
            <person name="Ni X."/>
            <person name="Tian J."/>
            <person name="Zhou Y."/>
            <person name="Sheng Y."/>
            <person name="Liu T."/>
            <person name="Pan Y."/>
            <person name="Xia L."/>
            <person name="Li J."/>
            <person name="Zhao F."/>
            <person name="Cao W."/>
        </authorList>
    </citation>
    <scope>NUCLEOTIDE SEQUENCE</scope>
    <source>
        <strain evidence="2">Rmic-2018</strain>
        <tissue evidence="2">Larvae</tissue>
    </source>
</reference>
<proteinExistence type="predicted"/>
<organism evidence="2 3">
    <name type="scientific">Rhipicephalus microplus</name>
    <name type="common">Cattle tick</name>
    <name type="synonym">Boophilus microplus</name>
    <dbReference type="NCBI Taxonomy" id="6941"/>
    <lineage>
        <taxon>Eukaryota</taxon>
        <taxon>Metazoa</taxon>
        <taxon>Ecdysozoa</taxon>
        <taxon>Arthropoda</taxon>
        <taxon>Chelicerata</taxon>
        <taxon>Arachnida</taxon>
        <taxon>Acari</taxon>
        <taxon>Parasitiformes</taxon>
        <taxon>Ixodida</taxon>
        <taxon>Ixodoidea</taxon>
        <taxon>Ixodidae</taxon>
        <taxon>Rhipicephalinae</taxon>
        <taxon>Rhipicephalus</taxon>
        <taxon>Boophilus</taxon>
    </lineage>
</organism>
<dbReference type="EMBL" id="JABSTU010000011">
    <property type="protein sequence ID" value="KAH8009561.1"/>
    <property type="molecule type" value="Genomic_DNA"/>
</dbReference>
<gene>
    <name evidence="2" type="ORF">HPB51_018254</name>
</gene>
<feature type="region of interest" description="Disordered" evidence="1">
    <location>
        <begin position="1"/>
        <end position="142"/>
    </location>
</feature>
<sequence>MHPEKGGRRCRGPTCQPERVQRRPKQTRQNSVSSPNPAVSGAATGRRCGQNTARGREAGGPDEESDQREQGRHCRMQTTDRQLGEPFADRAPVSPIQASQTLGFHSATARRRIKGHRQAEKTAEYAPDEGRQHGACRPDRPRRARATCIAMGGKEPRARAFAKWLLRLPS</sequence>
<evidence type="ECO:0000256" key="1">
    <source>
        <dbReference type="SAM" id="MobiDB-lite"/>
    </source>
</evidence>
<reference evidence="2" key="1">
    <citation type="journal article" date="2020" name="Cell">
        <title>Large-Scale Comparative Analyses of Tick Genomes Elucidate Their Genetic Diversity and Vector Capacities.</title>
        <authorList>
            <consortium name="Tick Genome and Microbiome Consortium (TIGMIC)"/>
            <person name="Jia N."/>
            <person name="Wang J."/>
            <person name="Shi W."/>
            <person name="Du L."/>
            <person name="Sun Y."/>
            <person name="Zhan W."/>
            <person name="Jiang J.F."/>
            <person name="Wang Q."/>
            <person name="Zhang B."/>
            <person name="Ji P."/>
            <person name="Bell-Sakyi L."/>
            <person name="Cui X.M."/>
            <person name="Yuan T.T."/>
            <person name="Jiang B.G."/>
            <person name="Yang W.F."/>
            <person name="Lam T.T."/>
            <person name="Chang Q.C."/>
            <person name="Ding S.J."/>
            <person name="Wang X.J."/>
            <person name="Zhu J.G."/>
            <person name="Ruan X.D."/>
            <person name="Zhao L."/>
            <person name="Wei J.T."/>
            <person name="Ye R.Z."/>
            <person name="Que T.C."/>
            <person name="Du C.H."/>
            <person name="Zhou Y.H."/>
            <person name="Cheng J.X."/>
            <person name="Dai P.F."/>
            <person name="Guo W.B."/>
            <person name="Han X.H."/>
            <person name="Huang E.J."/>
            <person name="Li L.F."/>
            <person name="Wei W."/>
            <person name="Gao Y.C."/>
            <person name="Liu J.Z."/>
            <person name="Shao H.Z."/>
            <person name="Wang X."/>
            <person name="Wang C.C."/>
            <person name="Yang T.C."/>
            <person name="Huo Q.B."/>
            <person name="Li W."/>
            <person name="Chen H.Y."/>
            <person name="Chen S.E."/>
            <person name="Zhou L.G."/>
            <person name="Ni X.B."/>
            <person name="Tian J.H."/>
            <person name="Sheng Y."/>
            <person name="Liu T."/>
            <person name="Pan Y.S."/>
            <person name="Xia L.Y."/>
            <person name="Li J."/>
            <person name="Zhao F."/>
            <person name="Cao W.C."/>
        </authorList>
    </citation>
    <scope>NUCLEOTIDE SEQUENCE</scope>
    <source>
        <strain evidence="2">Rmic-2018</strain>
    </source>
</reference>
<comment type="caution">
    <text evidence="2">The sequence shown here is derived from an EMBL/GenBank/DDBJ whole genome shotgun (WGS) entry which is preliminary data.</text>
</comment>
<accession>A0A9J6D667</accession>